<evidence type="ECO:0000256" key="8">
    <source>
        <dbReference type="SAM" id="SignalP"/>
    </source>
</evidence>
<keyword evidence="11" id="KW-1185">Reference proteome</keyword>
<dbReference type="Proteomes" id="UP001501508">
    <property type="component" value="Unassembled WGS sequence"/>
</dbReference>
<dbReference type="InterPro" id="IPR039426">
    <property type="entry name" value="TonB-dep_rcpt-like"/>
</dbReference>
<evidence type="ECO:0000313" key="10">
    <source>
        <dbReference type="EMBL" id="GAA4438648.1"/>
    </source>
</evidence>
<evidence type="ECO:0000313" key="11">
    <source>
        <dbReference type="Proteomes" id="UP001501508"/>
    </source>
</evidence>
<feature type="domain" description="TonB-dependent receptor plug" evidence="9">
    <location>
        <begin position="121"/>
        <end position="226"/>
    </location>
</feature>
<name>A0ABP8LXI4_9BACT</name>
<dbReference type="SUPFAM" id="SSF56935">
    <property type="entry name" value="Porins"/>
    <property type="match status" value="1"/>
</dbReference>
<keyword evidence="4 7" id="KW-0812">Transmembrane</keyword>
<dbReference type="Gene3D" id="2.170.130.10">
    <property type="entry name" value="TonB-dependent receptor, plug domain"/>
    <property type="match status" value="1"/>
</dbReference>
<comment type="caution">
    <text evidence="10">The sequence shown here is derived from an EMBL/GenBank/DDBJ whole genome shotgun (WGS) entry which is preliminary data.</text>
</comment>
<organism evidence="10 11">
    <name type="scientific">Ravibacter arvi</name>
    <dbReference type="NCBI Taxonomy" id="2051041"/>
    <lineage>
        <taxon>Bacteria</taxon>
        <taxon>Pseudomonadati</taxon>
        <taxon>Bacteroidota</taxon>
        <taxon>Cytophagia</taxon>
        <taxon>Cytophagales</taxon>
        <taxon>Spirosomataceae</taxon>
        <taxon>Ravibacter</taxon>
    </lineage>
</organism>
<evidence type="ECO:0000256" key="1">
    <source>
        <dbReference type="ARBA" id="ARBA00004571"/>
    </source>
</evidence>
<reference evidence="11" key="1">
    <citation type="journal article" date="2019" name="Int. J. Syst. Evol. Microbiol.">
        <title>The Global Catalogue of Microorganisms (GCM) 10K type strain sequencing project: providing services to taxonomists for standard genome sequencing and annotation.</title>
        <authorList>
            <consortium name="The Broad Institute Genomics Platform"/>
            <consortium name="The Broad Institute Genome Sequencing Center for Infectious Disease"/>
            <person name="Wu L."/>
            <person name="Ma J."/>
        </authorList>
    </citation>
    <scope>NUCLEOTIDE SEQUENCE [LARGE SCALE GENOMIC DNA]</scope>
    <source>
        <strain evidence="11">JCM 31920</strain>
    </source>
</reference>
<evidence type="ECO:0000256" key="2">
    <source>
        <dbReference type="ARBA" id="ARBA00022448"/>
    </source>
</evidence>
<dbReference type="InterPro" id="IPR023996">
    <property type="entry name" value="TonB-dep_OMP_SusC/RagA"/>
</dbReference>
<comment type="subcellular location">
    <subcellularLocation>
        <location evidence="1 7">Cell outer membrane</location>
        <topology evidence="1 7">Multi-pass membrane protein</topology>
    </subcellularLocation>
</comment>
<keyword evidence="3 7" id="KW-1134">Transmembrane beta strand</keyword>
<evidence type="ECO:0000256" key="7">
    <source>
        <dbReference type="PROSITE-ProRule" id="PRU01360"/>
    </source>
</evidence>
<evidence type="ECO:0000256" key="3">
    <source>
        <dbReference type="ARBA" id="ARBA00022452"/>
    </source>
</evidence>
<dbReference type="InterPro" id="IPR012910">
    <property type="entry name" value="Plug_dom"/>
</dbReference>
<evidence type="ECO:0000259" key="9">
    <source>
        <dbReference type="Pfam" id="PF07715"/>
    </source>
</evidence>
<keyword evidence="6 7" id="KW-0998">Cell outer membrane</keyword>
<sequence length="1085" mass="118480">MEKQLFKSVYKAMVCFALIACCTLPAVAQRRQVKGSVTEAATGQALPGVTVQAKGTTAATMTDVNGEFVLTVPDEATSITISFIGFKTVEVPVSAVVNVALENDILSLQEVVVVGYQTMRKSDITGAIASVKSSELNLTTPTVGQALVGKVAGVQISQVSGAPYNTTKIRVRGTSSINASSDPLYVIDGYPANGDLFLNMEDIESVEVLKDAASAAIYGSRASGGVVLITTKRGREGKTSVTYDYQFGVNQLARKVDVLNAAQFFDLFVDAHNKTYKDLMISQGKAWSDEYLRDDNVTRTSRTNNVNPNTIRIPDYMYDFATGTIKKPEYDTDWQNELYRNAGNHRHNLSIVGGRNGVRYAVSGGYQNQNGIMLNTDMVKYNLRSNIDIDISKKITVGANLAYTDTKGNEVTEGRFHQSPVLAALIYLPFLKPYNDDGTPAQYAMAAQSSDYAFQSDIENPMAYTGMVKNFRKTTRATYNVYGQYKIIEPLVAKLSFGTYNYTNNWEYYRPTSITSGVNPPYSTQAITAANAQNTRADERDYLTEFTLNFNKKVGDFSVNGVVGASAQSHVTDVIAVTANGFTDDKVPYITGGGSDPANFSRGGATAITQHAMSSGFGRVNVNYLDRYHVTASFRGDGSSLFGPKNRWAYFPSVSGGWTISDESFYRNLAGEKTSLKFRASWGVSGNNGIGTYNFQQVMGKGGVPIGSAVQTAMYPGAFRDDKLGWESTSQTNIGMDLGLFRGRLQVIANYYDSYTYNLLFSKSITALSGSTSMLTNLPDSKINNRGFDLQLDGVVLSASDYEVRASGNISVNRNKVLDLGGGSTILTRGAERGYDTHITREGQPIGMFYGFKVAGMVKTQEEADAINGNPDVHDNIPARSAAQSTKIQPGDLYFEDANKDGIVNDLDKTIIGSPHPDFIYAFSVSGRYKKFDLSVSANGTQGNKILDGQNYYNLNMEGSGNQYAIVDQRFRTPENPGNGEIYRAARGGTQSNSTRLSTFYLNDGSFFRITNITLGYNWNTADLTRNAISAVRIYVSADNLYTAQKYRGYNPEVDYNNGSNLTPGVDYGKYPLMRSFNAGIKVQF</sequence>
<dbReference type="SUPFAM" id="SSF49464">
    <property type="entry name" value="Carboxypeptidase regulatory domain-like"/>
    <property type="match status" value="1"/>
</dbReference>
<dbReference type="InterPro" id="IPR008969">
    <property type="entry name" value="CarboxyPept-like_regulatory"/>
</dbReference>
<feature type="chain" id="PRO_5045277793" evidence="8">
    <location>
        <begin position="29"/>
        <end position="1085"/>
    </location>
</feature>
<dbReference type="Pfam" id="PF13715">
    <property type="entry name" value="CarbopepD_reg_2"/>
    <property type="match status" value="1"/>
</dbReference>
<protein>
    <submittedName>
        <fullName evidence="10">TonB-dependent receptor</fullName>
    </submittedName>
</protein>
<keyword evidence="2 7" id="KW-0813">Transport</keyword>
<dbReference type="RefSeq" id="WP_345028396.1">
    <property type="nucleotide sequence ID" value="NZ_BAABEY010000020.1"/>
</dbReference>
<dbReference type="Gene3D" id="2.40.170.20">
    <property type="entry name" value="TonB-dependent receptor, beta-barrel domain"/>
    <property type="match status" value="1"/>
</dbReference>
<dbReference type="Pfam" id="PF07715">
    <property type="entry name" value="Plug"/>
    <property type="match status" value="1"/>
</dbReference>
<dbReference type="PROSITE" id="PS52016">
    <property type="entry name" value="TONB_DEPENDENT_REC_3"/>
    <property type="match status" value="1"/>
</dbReference>
<evidence type="ECO:0000256" key="4">
    <source>
        <dbReference type="ARBA" id="ARBA00022692"/>
    </source>
</evidence>
<comment type="similarity">
    <text evidence="7">Belongs to the TonB-dependent receptor family.</text>
</comment>
<proteinExistence type="inferred from homology"/>
<dbReference type="InterPro" id="IPR023997">
    <property type="entry name" value="TonB-dep_OMP_SusC/RagA_CS"/>
</dbReference>
<dbReference type="InterPro" id="IPR037066">
    <property type="entry name" value="Plug_dom_sf"/>
</dbReference>
<dbReference type="EMBL" id="BAABEY010000020">
    <property type="protein sequence ID" value="GAA4438648.1"/>
    <property type="molecule type" value="Genomic_DNA"/>
</dbReference>
<keyword evidence="8" id="KW-0732">Signal</keyword>
<keyword evidence="10" id="KW-0675">Receptor</keyword>
<evidence type="ECO:0000256" key="5">
    <source>
        <dbReference type="ARBA" id="ARBA00023136"/>
    </source>
</evidence>
<dbReference type="InterPro" id="IPR036942">
    <property type="entry name" value="Beta-barrel_TonB_sf"/>
</dbReference>
<gene>
    <name evidence="10" type="ORF">GCM10023091_19500</name>
</gene>
<feature type="signal peptide" evidence="8">
    <location>
        <begin position="1"/>
        <end position="28"/>
    </location>
</feature>
<keyword evidence="5 7" id="KW-0472">Membrane</keyword>
<evidence type="ECO:0000256" key="6">
    <source>
        <dbReference type="ARBA" id="ARBA00023237"/>
    </source>
</evidence>
<dbReference type="NCBIfam" id="TIGR04056">
    <property type="entry name" value="OMP_RagA_SusC"/>
    <property type="match status" value="1"/>
</dbReference>
<dbReference type="Gene3D" id="2.60.40.1120">
    <property type="entry name" value="Carboxypeptidase-like, regulatory domain"/>
    <property type="match status" value="1"/>
</dbReference>
<dbReference type="NCBIfam" id="TIGR04057">
    <property type="entry name" value="SusC_RagA_signa"/>
    <property type="match status" value="1"/>
</dbReference>
<accession>A0ABP8LXI4</accession>